<dbReference type="InterPro" id="IPR004532">
    <property type="entry name" value="Phe-tRNA-ligase_IIc_bsu_bact"/>
</dbReference>
<accession>A0A1M5MMR1</accession>
<dbReference type="GO" id="GO:0004826">
    <property type="term" value="F:phenylalanine-tRNA ligase activity"/>
    <property type="evidence" value="ECO:0007669"/>
    <property type="project" value="UniProtKB-UniRule"/>
</dbReference>
<dbReference type="PANTHER" id="PTHR10947">
    <property type="entry name" value="PHENYLALANYL-TRNA SYNTHETASE BETA CHAIN AND LEUCINE-RICH REPEAT-CONTAINING PROTEIN 47"/>
    <property type="match status" value="1"/>
</dbReference>
<evidence type="ECO:0000256" key="12">
    <source>
        <dbReference type="ARBA" id="ARBA00022917"/>
    </source>
</evidence>
<dbReference type="InterPro" id="IPR002547">
    <property type="entry name" value="tRNA-bd_dom"/>
</dbReference>
<dbReference type="EMBL" id="FQVU01000003">
    <property type="protein sequence ID" value="SHG78209.1"/>
    <property type="molecule type" value="Genomic_DNA"/>
</dbReference>
<organism evidence="20 21">
    <name type="scientific">Jatrophihabitans endophyticus</name>
    <dbReference type="NCBI Taxonomy" id="1206085"/>
    <lineage>
        <taxon>Bacteria</taxon>
        <taxon>Bacillati</taxon>
        <taxon>Actinomycetota</taxon>
        <taxon>Actinomycetes</taxon>
        <taxon>Jatrophihabitantales</taxon>
        <taxon>Jatrophihabitantaceae</taxon>
        <taxon>Jatrophihabitans</taxon>
    </lineage>
</organism>
<evidence type="ECO:0000256" key="11">
    <source>
        <dbReference type="ARBA" id="ARBA00022884"/>
    </source>
</evidence>
<evidence type="ECO:0000256" key="2">
    <source>
        <dbReference type="ARBA" id="ARBA00008653"/>
    </source>
</evidence>
<evidence type="ECO:0000256" key="10">
    <source>
        <dbReference type="ARBA" id="ARBA00022842"/>
    </source>
</evidence>
<dbReference type="SMART" id="SM00873">
    <property type="entry name" value="B3_4"/>
    <property type="match status" value="1"/>
</dbReference>
<dbReference type="CDD" id="cd02796">
    <property type="entry name" value="tRNA_bind_bactPheRS"/>
    <property type="match status" value="1"/>
</dbReference>
<feature type="domain" description="FDX-ACB" evidence="18">
    <location>
        <begin position="731"/>
        <end position="825"/>
    </location>
</feature>
<dbReference type="Gene3D" id="3.30.56.10">
    <property type="match status" value="2"/>
</dbReference>
<dbReference type="Pfam" id="PF03483">
    <property type="entry name" value="B3_4"/>
    <property type="match status" value="1"/>
</dbReference>
<evidence type="ECO:0000259" key="19">
    <source>
        <dbReference type="PROSITE" id="PS51483"/>
    </source>
</evidence>
<dbReference type="OrthoDB" id="9805455at2"/>
<dbReference type="SUPFAM" id="SSF46955">
    <property type="entry name" value="Putative DNA-binding domain"/>
    <property type="match status" value="1"/>
</dbReference>
<dbReference type="SUPFAM" id="SSF56037">
    <property type="entry name" value="PheT/TilS domain"/>
    <property type="match status" value="1"/>
</dbReference>
<dbReference type="InterPro" id="IPR036690">
    <property type="entry name" value="Fdx_antiC-bd_sf"/>
</dbReference>
<keyword evidence="13 15" id="KW-0030">Aminoacyl-tRNA synthetase</keyword>
<dbReference type="STRING" id="1206085.SAMN05443575_2761"/>
<dbReference type="Proteomes" id="UP000186132">
    <property type="component" value="Unassembled WGS sequence"/>
</dbReference>
<dbReference type="InterPro" id="IPR033714">
    <property type="entry name" value="tRNA_bind_bactPheRS"/>
</dbReference>
<dbReference type="Pfam" id="PF17759">
    <property type="entry name" value="tRNA_synthFbeta"/>
    <property type="match status" value="1"/>
</dbReference>
<dbReference type="RefSeq" id="WP_073390854.1">
    <property type="nucleotide sequence ID" value="NZ_FQVU01000003.1"/>
</dbReference>
<keyword evidence="11 16" id="KW-0694">RNA-binding</keyword>
<feature type="domain" description="TRNA-binding" evidence="17">
    <location>
        <begin position="42"/>
        <end position="158"/>
    </location>
</feature>
<evidence type="ECO:0000256" key="7">
    <source>
        <dbReference type="ARBA" id="ARBA00022723"/>
    </source>
</evidence>
<keyword evidence="10 15" id="KW-0460">Magnesium</keyword>
<dbReference type="InterPro" id="IPR020825">
    <property type="entry name" value="Phe-tRNA_synthase-like_B3/B4"/>
</dbReference>
<dbReference type="SMART" id="SM00896">
    <property type="entry name" value="FDX-ACB"/>
    <property type="match status" value="1"/>
</dbReference>
<evidence type="ECO:0000313" key="21">
    <source>
        <dbReference type="Proteomes" id="UP000186132"/>
    </source>
</evidence>
<comment type="catalytic activity">
    <reaction evidence="14 15">
        <text>tRNA(Phe) + L-phenylalanine + ATP = L-phenylalanyl-tRNA(Phe) + AMP + diphosphate + H(+)</text>
        <dbReference type="Rhea" id="RHEA:19413"/>
        <dbReference type="Rhea" id="RHEA-COMP:9668"/>
        <dbReference type="Rhea" id="RHEA-COMP:9699"/>
        <dbReference type="ChEBI" id="CHEBI:15378"/>
        <dbReference type="ChEBI" id="CHEBI:30616"/>
        <dbReference type="ChEBI" id="CHEBI:33019"/>
        <dbReference type="ChEBI" id="CHEBI:58095"/>
        <dbReference type="ChEBI" id="CHEBI:78442"/>
        <dbReference type="ChEBI" id="CHEBI:78531"/>
        <dbReference type="ChEBI" id="CHEBI:456215"/>
        <dbReference type="EC" id="6.1.1.20"/>
    </reaction>
</comment>
<evidence type="ECO:0000256" key="13">
    <source>
        <dbReference type="ARBA" id="ARBA00023146"/>
    </source>
</evidence>
<dbReference type="Pfam" id="PF03484">
    <property type="entry name" value="B5"/>
    <property type="match status" value="1"/>
</dbReference>
<keyword evidence="7 15" id="KW-0479">Metal-binding</keyword>
<dbReference type="GO" id="GO:0005524">
    <property type="term" value="F:ATP binding"/>
    <property type="evidence" value="ECO:0007669"/>
    <property type="project" value="UniProtKB-UniRule"/>
</dbReference>
<dbReference type="Pfam" id="PF01588">
    <property type="entry name" value="tRNA_bind"/>
    <property type="match status" value="1"/>
</dbReference>
<dbReference type="SUPFAM" id="SSF50249">
    <property type="entry name" value="Nucleic acid-binding proteins"/>
    <property type="match status" value="1"/>
</dbReference>
<dbReference type="InterPro" id="IPR009061">
    <property type="entry name" value="DNA-bd_dom_put_sf"/>
</dbReference>
<dbReference type="InterPro" id="IPR005147">
    <property type="entry name" value="tRNA_synthase_B5-dom"/>
</dbReference>
<dbReference type="GO" id="GO:0006432">
    <property type="term" value="P:phenylalanyl-tRNA aminoacylation"/>
    <property type="evidence" value="ECO:0007669"/>
    <property type="project" value="UniProtKB-UniRule"/>
</dbReference>
<dbReference type="CDD" id="cd00769">
    <property type="entry name" value="PheRS_beta_core"/>
    <property type="match status" value="1"/>
</dbReference>
<dbReference type="InterPro" id="IPR005121">
    <property type="entry name" value="Fdx_antiC-bd"/>
</dbReference>
<feature type="binding site" evidence="15">
    <location>
        <position position="467"/>
    </location>
    <ligand>
        <name>Mg(2+)</name>
        <dbReference type="ChEBI" id="CHEBI:18420"/>
        <note>shared with alpha subunit</note>
    </ligand>
</feature>
<keyword evidence="5 16" id="KW-0820">tRNA-binding</keyword>
<comment type="subcellular location">
    <subcellularLocation>
        <location evidence="1 15">Cytoplasm</location>
    </subcellularLocation>
</comment>
<dbReference type="GO" id="GO:0009328">
    <property type="term" value="C:phenylalanine-tRNA ligase complex"/>
    <property type="evidence" value="ECO:0007669"/>
    <property type="project" value="TreeGrafter"/>
</dbReference>
<evidence type="ECO:0000259" key="18">
    <source>
        <dbReference type="PROSITE" id="PS51447"/>
    </source>
</evidence>
<keyword evidence="4 15" id="KW-0963">Cytoplasm</keyword>
<evidence type="ECO:0000256" key="14">
    <source>
        <dbReference type="ARBA" id="ARBA00049255"/>
    </source>
</evidence>
<feature type="binding site" evidence="15">
    <location>
        <position position="470"/>
    </location>
    <ligand>
        <name>Mg(2+)</name>
        <dbReference type="ChEBI" id="CHEBI:18420"/>
        <note>shared with alpha subunit</note>
    </ligand>
</feature>
<sequence length="825" mass="86691">MKAPVSWLAEYVDLPAEITPRGLADALVRIGMEVEGVESGADALSGPIVVGRVLSFVDESQKNGKTIRWCQVDVGVHNADGEPRGIVCGAHNFAPDDLVVVSLPGAVLPGGFAISARKTYGHVSDGMICSVRELGIGEDHDGILVLPAASAQPGDDPLPLLGLTDAVLDVAVTTDRGYTMSIRGLAREAAAALGVPFRDVTLPLPAPDGGAYDVHVDETDVCRRFSARAVTGLDPAAPSPDWMVTRLRQCGIRSISLAVDVTNYVMLETGQPLHAFDRDRLSGPVGVRRAEAGERLTTLDDVVRTLAAEDVVVTDESGPIALAGVMGGASTEIGATSSAVVLEAATWIPEVVARTVRRHRLPSEAARRFERGVDPEIAGTALERCVRLLVAHGGATPVDGYTVVGEVAPPARIAMDAHRPERTAGMPIPRDAVVSHLDAVGCTVTDDGDVLQVQPPSWRPDLLVPADLVEEVVRLAGYDRLPSVLPAAPAGRGLTGRQRLHRAVSRAAAAAGYTEVLAYPFVAPSVHDAFGLAGDDPRRSAVRLANPLSDDEPELRTSLLPGLLGVVARNLGRGTRDLAVFETGLVFLPRPAGEPPTLPGIAARPSDAEIAALDAVLPDQPRHVAAVLTGNAQPRGWWGPERAADWADAVEFARVVARAARVELGVRATEHAPWHPGRCAELVLDDVTIGHAGELHPRVVAALGLPERTCAVELDLDALAEPGPPAAPEISGYPPVLLDVALVVGDDVAAAALRDTIREAAGPLLESVRPFAVYTDAERLGAGLRSVTFALRFRAPDRTLTVEEATAARDAAVTAAVERHGARLR</sequence>
<dbReference type="PANTHER" id="PTHR10947:SF0">
    <property type="entry name" value="PHENYLALANINE--TRNA LIGASE BETA SUBUNIT"/>
    <property type="match status" value="1"/>
</dbReference>
<dbReference type="InterPro" id="IPR012340">
    <property type="entry name" value="NA-bd_OB-fold"/>
</dbReference>
<dbReference type="NCBIfam" id="TIGR00472">
    <property type="entry name" value="pheT_bact"/>
    <property type="match status" value="1"/>
</dbReference>
<evidence type="ECO:0000256" key="4">
    <source>
        <dbReference type="ARBA" id="ARBA00022490"/>
    </source>
</evidence>
<dbReference type="HAMAP" id="MF_00283">
    <property type="entry name" value="Phe_tRNA_synth_beta1"/>
    <property type="match status" value="1"/>
</dbReference>
<keyword evidence="12 15" id="KW-0648">Protein biosynthesis</keyword>
<name>A0A1M5MMR1_9ACTN</name>
<dbReference type="PROSITE" id="PS51447">
    <property type="entry name" value="FDX_ACB"/>
    <property type="match status" value="1"/>
</dbReference>
<dbReference type="InterPro" id="IPR045864">
    <property type="entry name" value="aa-tRNA-synth_II/BPL/LPL"/>
</dbReference>
<comment type="subunit">
    <text evidence="3 15">Tetramer of two alpha and two beta subunits.</text>
</comment>
<comment type="cofactor">
    <cofactor evidence="15">
        <name>Mg(2+)</name>
        <dbReference type="ChEBI" id="CHEBI:18420"/>
    </cofactor>
    <text evidence="15">Binds 2 magnesium ions per tetramer.</text>
</comment>
<dbReference type="InterPro" id="IPR045060">
    <property type="entry name" value="Phe-tRNA-ligase_IIc_bsu"/>
</dbReference>
<dbReference type="Gene3D" id="3.30.930.10">
    <property type="entry name" value="Bira Bifunctional Protein, Domain 2"/>
    <property type="match status" value="1"/>
</dbReference>
<evidence type="ECO:0000256" key="3">
    <source>
        <dbReference type="ARBA" id="ARBA00011209"/>
    </source>
</evidence>
<feature type="binding site" evidence="15">
    <location>
        <position position="461"/>
    </location>
    <ligand>
        <name>Mg(2+)</name>
        <dbReference type="ChEBI" id="CHEBI:18420"/>
        <note>shared with alpha subunit</note>
    </ligand>
</feature>
<evidence type="ECO:0000256" key="9">
    <source>
        <dbReference type="ARBA" id="ARBA00022840"/>
    </source>
</evidence>
<evidence type="ECO:0000256" key="5">
    <source>
        <dbReference type="ARBA" id="ARBA00022555"/>
    </source>
</evidence>
<dbReference type="InterPro" id="IPR005146">
    <property type="entry name" value="B3/B4_tRNA-bd"/>
</dbReference>
<dbReference type="InterPro" id="IPR041616">
    <property type="entry name" value="PheRS_beta_core"/>
</dbReference>
<dbReference type="SUPFAM" id="SSF54991">
    <property type="entry name" value="Anticodon-binding domain of PheRS"/>
    <property type="match status" value="1"/>
</dbReference>
<keyword evidence="6 15" id="KW-0436">Ligase</keyword>
<dbReference type="GO" id="GO:0000287">
    <property type="term" value="F:magnesium ion binding"/>
    <property type="evidence" value="ECO:0007669"/>
    <property type="project" value="UniProtKB-UniRule"/>
</dbReference>
<protein>
    <recommendedName>
        <fullName evidence="15">Phenylalanine--tRNA ligase beta subunit</fullName>
        <ecNumber evidence="15">6.1.1.20</ecNumber>
    </recommendedName>
    <alternativeName>
        <fullName evidence="15">Phenylalanyl-tRNA synthetase beta subunit</fullName>
        <shortName evidence="15">PheRS</shortName>
    </alternativeName>
</protein>
<evidence type="ECO:0000256" key="16">
    <source>
        <dbReference type="PROSITE-ProRule" id="PRU00209"/>
    </source>
</evidence>
<dbReference type="EC" id="6.1.1.20" evidence="15"/>
<reference evidence="20 21" key="1">
    <citation type="submission" date="2016-11" db="EMBL/GenBank/DDBJ databases">
        <authorList>
            <person name="Jaros S."/>
            <person name="Januszkiewicz K."/>
            <person name="Wedrychowicz H."/>
        </authorList>
    </citation>
    <scope>NUCLEOTIDE SEQUENCE [LARGE SCALE GENOMIC DNA]</scope>
    <source>
        <strain evidence="20 21">DSM 45627</strain>
    </source>
</reference>
<evidence type="ECO:0000259" key="17">
    <source>
        <dbReference type="PROSITE" id="PS50886"/>
    </source>
</evidence>
<feature type="domain" description="B5" evidence="19">
    <location>
        <begin position="408"/>
        <end position="483"/>
    </location>
</feature>
<gene>
    <name evidence="15" type="primary">pheT</name>
    <name evidence="20" type="ORF">SAMN05443575_2761</name>
</gene>
<keyword evidence="21" id="KW-1185">Reference proteome</keyword>
<feature type="binding site" evidence="15">
    <location>
        <position position="471"/>
    </location>
    <ligand>
        <name>Mg(2+)</name>
        <dbReference type="ChEBI" id="CHEBI:18420"/>
        <note>shared with alpha subunit</note>
    </ligand>
</feature>
<comment type="similarity">
    <text evidence="2 15">Belongs to the phenylalanyl-tRNA synthetase beta subunit family. Type 1 subfamily.</text>
</comment>
<dbReference type="PROSITE" id="PS50886">
    <property type="entry name" value="TRBD"/>
    <property type="match status" value="1"/>
</dbReference>
<dbReference type="SUPFAM" id="SSF55681">
    <property type="entry name" value="Class II aaRS and biotin synthetases"/>
    <property type="match status" value="1"/>
</dbReference>
<keyword evidence="8 15" id="KW-0547">Nucleotide-binding</keyword>
<dbReference type="AlphaFoldDB" id="A0A1M5MMR1"/>
<evidence type="ECO:0000256" key="8">
    <source>
        <dbReference type="ARBA" id="ARBA00022741"/>
    </source>
</evidence>
<evidence type="ECO:0000256" key="1">
    <source>
        <dbReference type="ARBA" id="ARBA00004496"/>
    </source>
</evidence>
<evidence type="ECO:0000256" key="15">
    <source>
        <dbReference type="HAMAP-Rule" id="MF_00283"/>
    </source>
</evidence>
<proteinExistence type="inferred from homology"/>
<dbReference type="Pfam" id="PF03147">
    <property type="entry name" value="FDX-ACB"/>
    <property type="match status" value="1"/>
</dbReference>
<keyword evidence="9 15" id="KW-0067">ATP-binding</keyword>
<dbReference type="GO" id="GO:0000049">
    <property type="term" value="F:tRNA binding"/>
    <property type="evidence" value="ECO:0007669"/>
    <property type="project" value="UniProtKB-UniRule"/>
</dbReference>
<dbReference type="FunFam" id="3.30.930.10:FF:000130">
    <property type="entry name" value="Phenylalanine--tRNA ligase beta subunit"/>
    <property type="match status" value="1"/>
</dbReference>
<dbReference type="SMART" id="SM00874">
    <property type="entry name" value="B5"/>
    <property type="match status" value="1"/>
</dbReference>
<dbReference type="Gene3D" id="3.50.40.10">
    <property type="entry name" value="Phenylalanyl-trna Synthetase, Chain B, domain 3"/>
    <property type="match status" value="1"/>
</dbReference>
<evidence type="ECO:0000313" key="20">
    <source>
        <dbReference type="EMBL" id="SHG78209.1"/>
    </source>
</evidence>
<dbReference type="PROSITE" id="PS51483">
    <property type="entry name" value="B5"/>
    <property type="match status" value="1"/>
</dbReference>
<evidence type="ECO:0000256" key="6">
    <source>
        <dbReference type="ARBA" id="ARBA00022598"/>
    </source>
</evidence>
<dbReference type="Gene3D" id="2.40.50.140">
    <property type="entry name" value="Nucleic acid-binding proteins"/>
    <property type="match status" value="1"/>
</dbReference>
<dbReference type="Gene3D" id="3.30.70.380">
    <property type="entry name" value="Ferrodoxin-fold anticodon-binding domain"/>
    <property type="match status" value="1"/>
</dbReference>